<proteinExistence type="predicted"/>
<gene>
    <name evidence="1" type="ORF">HNP33_001145</name>
</gene>
<comment type="caution">
    <text evidence="1">The sequence shown here is derived from an EMBL/GenBank/DDBJ whole genome shotgun (WGS) entry which is preliminary data.</text>
</comment>
<protein>
    <recommendedName>
        <fullName evidence="3">Tox-PAAR-like domain-containing protein</fullName>
    </recommendedName>
</protein>
<sequence length="119" mass="12887">MADEQLTAKDARFLVIGMVPDVCLTPGKSGHPVPYPIAHEMSQSEQCSADVFANGKPVFLHQMSYVDNVRGDEPGMGGGVITEVNMKVSHSNQHSTGVFVNGHPVVRTGDQMHMNTRKP</sequence>
<evidence type="ECO:0000313" key="1">
    <source>
        <dbReference type="EMBL" id="MBB6577094.1"/>
    </source>
</evidence>
<dbReference type="RefSeq" id="WP_184706219.1">
    <property type="nucleotide sequence ID" value="NZ_JACHKZ010000005.1"/>
</dbReference>
<organism evidence="1 2">
    <name type="scientific">Comamonas odontotermitis</name>
    <dbReference type="NCBI Taxonomy" id="379895"/>
    <lineage>
        <taxon>Bacteria</taxon>
        <taxon>Pseudomonadati</taxon>
        <taxon>Pseudomonadota</taxon>
        <taxon>Betaproteobacteria</taxon>
        <taxon>Burkholderiales</taxon>
        <taxon>Comamonadaceae</taxon>
        <taxon>Comamonas</taxon>
    </lineage>
</organism>
<dbReference type="Gene3D" id="2.60.200.60">
    <property type="match status" value="1"/>
</dbReference>
<dbReference type="Proteomes" id="UP000562492">
    <property type="component" value="Unassembled WGS sequence"/>
</dbReference>
<keyword evidence="2" id="KW-1185">Reference proteome</keyword>
<name>A0ABR6RD91_9BURK</name>
<evidence type="ECO:0008006" key="3">
    <source>
        <dbReference type="Google" id="ProtNLM"/>
    </source>
</evidence>
<dbReference type="EMBL" id="JACHKZ010000005">
    <property type="protein sequence ID" value="MBB6577094.1"/>
    <property type="molecule type" value="Genomic_DNA"/>
</dbReference>
<reference evidence="1 2" key="1">
    <citation type="submission" date="2020-08" db="EMBL/GenBank/DDBJ databases">
        <title>Functional genomics of gut bacteria from endangered species of beetles.</title>
        <authorList>
            <person name="Carlos-Shanley C."/>
        </authorList>
    </citation>
    <scope>NUCLEOTIDE SEQUENCE [LARGE SCALE GENOMIC DNA]</scope>
    <source>
        <strain evidence="1 2">S00124</strain>
    </source>
</reference>
<accession>A0ABR6RD91</accession>
<evidence type="ECO:0000313" key="2">
    <source>
        <dbReference type="Proteomes" id="UP000562492"/>
    </source>
</evidence>
<dbReference type="Pfam" id="PF13665">
    <property type="entry name" value="Tox-PAAR-like"/>
    <property type="match status" value="1"/>
</dbReference>